<dbReference type="GO" id="GO:0005886">
    <property type="term" value="C:plasma membrane"/>
    <property type="evidence" value="ECO:0007669"/>
    <property type="project" value="TreeGrafter"/>
</dbReference>
<dbReference type="Pfam" id="PF00595">
    <property type="entry name" value="PDZ"/>
    <property type="match status" value="1"/>
</dbReference>
<dbReference type="GO" id="GO:0005929">
    <property type="term" value="C:cilium"/>
    <property type="evidence" value="ECO:0007669"/>
    <property type="project" value="TreeGrafter"/>
</dbReference>
<keyword evidence="9" id="KW-1185">Reference proteome</keyword>
<evidence type="ECO:0000313" key="8">
    <source>
        <dbReference type="EMBL" id="CAD7285454.1"/>
    </source>
</evidence>
<dbReference type="OrthoDB" id="21144at2759"/>
<dbReference type="Gene3D" id="2.30.42.10">
    <property type="match status" value="1"/>
</dbReference>
<dbReference type="PANTHER" id="PTHR23116">
    <property type="entry name" value="PDZ DOMAIN CONTAINING WHIRLIN AND HARMONIN-RELATED"/>
    <property type="match status" value="1"/>
</dbReference>
<dbReference type="InterPro" id="IPR023578">
    <property type="entry name" value="Ras_GEF_dom_sf"/>
</dbReference>
<dbReference type="PANTHER" id="PTHR23116:SF29">
    <property type="entry name" value="PDZ DOMAIN-CONTAINING PROTEIN 7"/>
    <property type="match status" value="1"/>
</dbReference>
<dbReference type="SMART" id="SM00229">
    <property type="entry name" value="RasGEFN"/>
    <property type="match status" value="1"/>
</dbReference>
<feature type="region of interest" description="Disordered" evidence="5">
    <location>
        <begin position="143"/>
        <end position="195"/>
    </location>
</feature>
<dbReference type="SUPFAM" id="SSF50156">
    <property type="entry name" value="PDZ domain-like"/>
    <property type="match status" value="1"/>
</dbReference>
<evidence type="ECO:0000259" key="7">
    <source>
        <dbReference type="PROSITE" id="PS50212"/>
    </source>
</evidence>
<dbReference type="GO" id="GO:0002142">
    <property type="term" value="C:stereocilia ankle link complex"/>
    <property type="evidence" value="ECO:0007669"/>
    <property type="project" value="TreeGrafter"/>
</dbReference>
<feature type="compositionally biased region" description="Gly residues" evidence="5">
    <location>
        <begin position="165"/>
        <end position="176"/>
    </location>
</feature>
<dbReference type="PROSITE" id="PS50212">
    <property type="entry name" value="RASGEF_NTER"/>
    <property type="match status" value="1"/>
</dbReference>
<evidence type="ECO:0000256" key="3">
    <source>
        <dbReference type="ARBA" id="ARBA00023273"/>
    </source>
</evidence>
<sequence length="386" mass="41589">MHPLGLFQGTSEHLMAQLVEDNSVIDPTYVEDFLLTHRTFIDSPVKVANQLFEWFSDTKLRDRVTRVVLLWVNNHFTDFEMDPEMMQWLEKFETALEAQRMTGQLRLLNIACAAKARARTITLTRPSRDEPLQFTLLPQPLTTLPPPLAIPPPPPTAVTSSHKTSGGGGKKGGSISGGDPTAYHHNNSNNSNKYGGGTTTTTGIGGGCKGIFIAMVEPGSRAEELGLKRGDQILEVNGQNFERVPFQKAVEKLLSATHLAITVKSNLLGFKEMLDKMKEPPPSTTEPVASNFVHHVHTMYPESGMGSSTSTTTGGVGGRGSSSSGAGGGHPSPLLGNFTLETIASSPVLKDRSNHKGGGFMTLGHKTRKAIKKITNIPTKLIGSVD</sequence>
<evidence type="ECO:0000313" key="9">
    <source>
        <dbReference type="Proteomes" id="UP000678499"/>
    </source>
</evidence>
<dbReference type="Proteomes" id="UP000678499">
    <property type="component" value="Unassembled WGS sequence"/>
</dbReference>
<protein>
    <submittedName>
        <fullName evidence="8">Uncharacterized protein</fullName>
    </submittedName>
</protein>
<dbReference type="GO" id="GO:0005085">
    <property type="term" value="F:guanyl-nucleotide exchange factor activity"/>
    <property type="evidence" value="ECO:0007669"/>
    <property type="project" value="UniProtKB-KW"/>
</dbReference>
<evidence type="ECO:0000256" key="2">
    <source>
        <dbReference type="ARBA" id="ARBA00022737"/>
    </source>
</evidence>
<comment type="subcellular location">
    <subcellularLocation>
        <location evidence="1">Cell projection</location>
    </subcellularLocation>
</comment>
<dbReference type="SMART" id="SM00228">
    <property type="entry name" value="PDZ"/>
    <property type="match status" value="1"/>
</dbReference>
<dbReference type="InterPro" id="IPR051844">
    <property type="entry name" value="USH2_Complex_Protein"/>
</dbReference>
<dbReference type="InterPro" id="IPR000651">
    <property type="entry name" value="Ras-like_Gua-exchang_fac_N"/>
</dbReference>
<evidence type="ECO:0000256" key="5">
    <source>
        <dbReference type="SAM" id="MobiDB-lite"/>
    </source>
</evidence>
<feature type="region of interest" description="Disordered" evidence="5">
    <location>
        <begin position="301"/>
        <end position="336"/>
    </location>
</feature>
<dbReference type="Gene3D" id="1.20.870.10">
    <property type="entry name" value="Son of sevenless (SoS) protein Chain: S domain 1"/>
    <property type="match status" value="1"/>
</dbReference>
<feature type="domain" description="N-terminal Ras-GEF" evidence="7">
    <location>
        <begin position="2"/>
        <end position="116"/>
    </location>
</feature>
<dbReference type="Pfam" id="PF00618">
    <property type="entry name" value="RasGEF_N"/>
    <property type="match status" value="1"/>
</dbReference>
<feature type="non-terminal residue" evidence="8">
    <location>
        <position position="1"/>
    </location>
</feature>
<dbReference type="InterPro" id="IPR036034">
    <property type="entry name" value="PDZ_sf"/>
</dbReference>
<proteinExistence type="predicted"/>
<dbReference type="EMBL" id="OA897015">
    <property type="protein sequence ID" value="CAD7285454.1"/>
    <property type="molecule type" value="Genomic_DNA"/>
</dbReference>
<dbReference type="PROSITE" id="PS50106">
    <property type="entry name" value="PDZ"/>
    <property type="match status" value="1"/>
</dbReference>
<evidence type="ECO:0000259" key="6">
    <source>
        <dbReference type="PROSITE" id="PS50106"/>
    </source>
</evidence>
<keyword evidence="3" id="KW-0966">Cell projection</keyword>
<feature type="compositionally biased region" description="Gly residues" evidence="5">
    <location>
        <begin position="314"/>
        <end position="330"/>
    </location>
</feature>
<feature type="compositionally biased region" description="Low complexity" evidence="5">
    <location>
        <begin position="303"/>
        <end position="313"/>
    </location>
</feature>
<dbReference type="EMBL" id="CAJPEX010014978">
    <property type="protein sequence ID" value="CAG0925606.1"/>
    <property type="molecule type" value="Genomic_DNA"/>
</dbReference>
<reference evidence="8" key="1">
    <citation type="submission" date="2020-11" db="EMBL/GenBank/DDBJ databases">
        <authorList>
            <person name="Tran Van P."/>
        </authorList>
    </citation>
    <scope>NUCLEOTIDE SEQUENCE</scope>
</reference>
<feature type="compositionally biased region" description="Pro residues" evidence="5">
    <location>
        <begin position="143"/>
        <end position="156"/>
    </location>
</feature>
<feature type="domain" description="PDZ" evidence="6">
    <location>
        <begin position="210"/>
        <end position="253"/>
    </location>
</feature>
<accession>A0A7R9GM13</accession>
<dbReference type="InterPro" id="IPR001478">
    <property type="entry name" value="PDZ"/>
</dbReference>
<dbReference type="GO" id="GO:0032426">
    <property type="term" value="C:stereocilium tip"/>
    <property type="evidence" value="ECO:0007669"/>
    <property type="project" value="TreeGrafter"/>
</dbReference>
<dbReference type="SUPFAM" id="SSF48366">
    <property type="entry name" value="Ras GEF"/>
    <property type="match status" value="1"/>
</dbReference>
<dbReference type="CDD" id="cd06224">
    <property type="entry name" value="REM"/>
    <property type="match status" value="1"/>
</dbReference>
<organism evidence="8">
    <name type="scientific">Notodromas monacha</name>
    <dbReference type="NCBI Taxonomy" id="399045"/>
    <lineage>
        <taxon>Eukaryota</taxon>
        <taxon>Metazoa</taxon>
        <taxon>Ecdysozoa</taxon>
        <taxon>Arthropoda</taxon>
        <taxon>Crustacea</taxon>
        <taxon>Oligostraca</taxon>
        <taxon>Ostracoda</taxon>
        <taxon>Podocopa</taxon>
        <taxon>Podocopida</taxon>
        <taxon>Cypridocopina</taxon>
        <taxon>Cypridoidea</taxon>
        <taxon>Cyprididae</taxon>
        <taxon>Notodromas</taxon>
    </lineage>
</organism>
<keyword evidence="2" id="KW-0677">Repeat</keyword>
<name>A0A7R9GM13_9CRUS</name>
<gene>
    <name evidence="8" type="ORF">NMOB1V02_LOCUS13056</name>
</gene>
<keyword evidence="4" id="KW-0344">Guanine-nucleotide releasing factor</keyword>
<evidence type="ECO:0000256" key="1">
    <source>
        <dbReference type="ARBA" id="ARBA00004316"/>
    </source>
</evidence>
<evidence type="ECO:0000256" key="4">
    <source>
        <dbReference type="PROSITE-ProRule" id="PRU00135"/>
    </source>
</evidence>
<dbReference type="AlphaFoldDB" id="A0A7R9GM13"/>